<proteinExistence type="predicted"/>
<dbReference type="RefSeq" id="WP_153095262.1">
    <property type="nucleotide sequence ID" value="NZ_VZAK01000060.1"/>
</dbReference>
<gene>
    <name evidence="1" type="ORF">F7D42_00965</name>
</gene>
<reference evidence="1 2" key="1">
    <citation type="submission" date="2019-09" db="EMBL/GenBank/DDBJ databases">
        <title>Distinct polysaccharide growth profiles of human intestinal Prevotella copri isolates.</title>
        <authorList>
            <person name="Fehlner-Peach H."/>
            <person name="Magnabosco C."/>
            <person name="Raghavan V."/>
            <person name="Scher J.U."/>
            <person name="Tett A."/>
            <person name="Cox L.M."/>
            <person name="Gottsegen C."/>
            <person name="Watters A."/>
            <person name="Wiltshire- Gordon J.D."/>
            <person name="Segata N."/>
            <person name="Bonneau R."/>
            <person name="Littman D.R."/>
        </authorList>
    </citation>
    <scope>NUCLEOTIDE SEQUENCE [LARGE SCALE GENOMIC DNA]</scope>
    <source>
        <strain evidence="1 2">BVe41219</strain>
    </source>
</reference>
<organism evidence="1 2">
    <name type="scientific">Segatella copri</name>
    <dbReference type="NCBI Taxonomy" id="165179"/>
    <lineage>
        <taxon>Bacteria</taxon>
        <taxon>Pseudomonadati</taxon>
        <taxon>Bacteroidota</taxon>
        <taxon>Bacteroidia</taxon>
        <taxon>Bacteroidales</taxon>
        <taxon>Prevotellaceae</taxon>
        <taxon>Segatella</taxon>
    </lineage>
</organism>
<name>A0A6A7VHM0_9BACT</name>
<accession>A0A6A7VHM0</accession>
<dbReference type="EMBL" id="VZAZ01000001">
    <property type="protein sequence ID" value="MQO54304.1"/>
    <property type="molecule type" value="Genomic_DNA"/>
</dbReference>
<evidence type="ECO:0000313" key="2">
    <source>
        <dbReference type="Proteomes" id="UP000358159"/>
    </source>
</evidence>
<evidence type="ECO:0000313" key="1">
    <source>
        <dbReference type="EMBL" id="MQO54304.1"/>
    </source>
</evidence>
<protein>
    <submittedName>
        <fullName evidence="1">Uncharacterized protein</fullName>
    </submittedName>
</protein>
<dbReference type="Proteomes" id="UP000358159">
    <property type="component" value="Unassembled WGS sequence"/>
</dbReference>
<sequence length="136" mass="15445">MKEENEFFKMVDACDDVETLRNIISIFFDELKISAKGGDLFHTLKSAYSELADQHYNIELAHLYFCAAGINSNVEDEASSTYLSCAIGDKFPDITSSDWLVLYGRMSLNNTSKESILNACKMFLDNKFDVWTDINI</sequence>
<dbReference type="AlphaFoldDB" id="A0A6A7VHM0"/>
<comment type="caution">
    <text evidence="1">The sequence shown here is derived from an EMBL/GenBank/DDBJ whole genome shotgun (WGS) entry which is preliminary data.</text>
</comment>